<name>A0A9D1NTK5_9FIRM</name>
<sequence>MKNSISMTQFAATVAGCIGVPAPEEAGEPFTLVGELMRAKDVRKAEKVLIYNPDAVGLWLFQKYTEWFAPVLRHTQLGVPVCTVLPSYTPVCFGTMYTGVEPSVHGIQKYEKHVLEQKSLFDTLAEAGKKVAIVAVENSSMAIIFGNRQVDYYILPYDGEVRDKALELIEEDKYDVIAVYNQEYDDVMHRTWPESEESLQALKNHIRTFDQLCCACEKKWKEQDSLLCWATDHGIHTNQEGHGTHGSDLEEDLNVMHFFGVQKGRKENE</sequence>
<evidence type="ECO:0000313" key="1">
    <source>
        <dbReference type="EMBL" id="HIV12555.1"/>
    </source>
</evidence>
<dbReference type="Proteomes" id="UP000886723">
    <property type="component" value="Unassembled WGS sequence"/>
</dbReference>
<reference evidence="1" key="1">
    <citation type="submission" date="2020-10" db="EMBL/GenBank/DDBJ databases">
        <authorList>
            <person name="Gilroy R."/>
        </authorList>
    </citation>
    <scope>NUCLEOTIDE SEQUENCE</scope>
    <source>
        <strain evidence="1">ChiBcec2-4451</strain>
    </source>
</reference>
<dbReference type="InterPro" id="IPR017850">
    <property type="entry name" value="Alkaline_phosphatase_core_sf"/>
</dbReference>
<dbReference type="InterPro" id="IPR002591">
    <property type="entry name" value="Phosphodiest/P_Trfase"/>
</dbReference>
<gene>
    <name evidence="1" type="ORF">IAA63_05370</name>
</gene>
<dbReference type="SUPFAM" id="SSF53649">
    <property type="entry name" value="Alkaline phosphatase-like"/>
    <property type="match status" value="1"/>
</dbReference>
<accession>A0A9D1NTK5</accession>
<evidence type="ECO:0000313" key="2">
    <source>
        <dbReference type="Proteomes" id="UP000886723"/>
    </source>
</evidence>
<proteinExistence type="predicted"/>
<dbReference type="Gene3D" id="3.40.720.10">
    <property type="entry name" value="Alkaline Phosphatase, subunit A"/>
    <property type="match status" value="2"/>
</dbReference>
<dbReference type="PROSITE" id="PS51257">
    <property type="entry name" value="PROKAR_LIPOPROTEIN"/>
    <property type="match status" value="1"/>
</dbReference>
<protein>
    <submittedName>
        <fullName evidence="1">Alkaline phosphatase family protein</fullName>
    </submittedName>
</protein>
<organism evidence="1 2">
    <name type="scientific">Candidatus Pullilachnospira stercoravium</name>
    <dbReference type="NCBI Taxonomy" id="2840913"/>
    <lineage>
        <taxon>Bacteria</taxon>
        <taxon>Bacillati</taxon>
        <taxon>Bacillota</taxon>
        <taxon>Clostridia</taxon>
        <taxon>Lachnospirales</taxon>
        <taxon>Lachnospiraceae</taxon>
        <taxon>Lachnospiraceae incertae sedis</taxon>
        <taxon>Candidatus Pullilachnospira</taxon>
    </lineage>
</organism>
<reference evidence="1" key="2">
    <citation type="journal article" date="2021" name="PeerJ">
        <title>Extensive microbial diversity within the chicken gut microbiome revealed by metagenomics and culture.</title>
        <authorList>
            <person name="Gilroy R."/>
            <person name="Ravi A."/>
            <person name="Getino M."/>
            <person name="Pursley I."/>
            <person name="Horton D.L."/>
            <person name="Alikhan N.F."/>
            <person name="Baker D."/>
            <person name="Gharbi K."/>
            <person name="Hall N."/>
            <person name="Watson M."/>
            <person name="Adriaenssens E.M."/>
            <person name="Foster-Nyarko E."/>
            <person name="Jarju S."/>
            <person name="Secka A."/>
            <person name="Antonio M."/>
            <person name="Oren A."/>
            <person name="Chaudhuri R.R."/>
            <person name="La Ragione R."/>
            <person name="Hildebrand F."/>
            <person name="Pallen M.J."/>
        </authorList>
    </citation>
    <scope>NUCLEOTIDE SEQUENCE</scope>
    <source>
        <strain evidence="1">ChiBcec2-4451</strain>
    </source>
</reference>
<dbReference type="AlphaFoldDB" id="A0A9D1NTK5"/>
<dbReference type="EMBL" id="DVON01000115">
    <property type="protein sequence ID" value="HIV12555.1"/>
    <property type="molecule type" value="Genomic_DNA"/>
</dbReference>
<comment type="caution">
    <text evidence="1">The sequence shown here is derived from an EMBL/GenBank/DDBJ whole genome shotgun (WGS) entry which is preliminary data.</text>
</comment>
<dbReference type="Pfam" id="PF01663">
    <property type="entry name" value="Phosphodiest"/>
    <property type="match status" value="1"/>
</dbReference>